<sequence>MYKTNNFKLLVSACLLGHPVRYDGKSKPLADLSWLKQLQQDGKLVVMCPEVMGGLNTPRAPAEYAEGKVITVQGIDVTEAFEKGADQALALCQAHQVSHALLKANSPSCGNQQIYDGTFSATLIDGEGVTARRLRENGVAVFSELQLNELQQQLNHSD</sequence>
<proteinExistence type="predicted"/>
<dbReference type="Pfam" id="PF04463">
    <property type="entry name" value="2-thiour_desulf"/>
    <property type="match status" value="1"/>
</dbReference>
<dbReference type="PANTHER" id="PTHR30087">
    <property type="entry name" value="INNER MEMBRANE PROTEIN"/>
    <property type="match status" value="1"/>
</dbReference>
<dbReference type="PANTHER" id="PTHR30087:SF1">
    <property type="entry name" value="HYPOTHETICAL CYTOSOLIC PROTEIN"/>
    <property type="match status" value="1"/>
</dbReference>
<name>A0ABT5FFE9_9GAMM</name>
<dbReference type="InterPro" id="IPR007553">
    <property type="entry name" value="2-thiour_desulf"/>
</dbReference>
<dbReference type="Proteomes" id="UP001528411">
    <property type="component" value="Unassembled WGS sequence"/>
</dbReference>
<comment type="caution">
    <text evidence="1">The sequence shown here is derived from an EMBL/GenBank/DDBJ whole genome shotgun (WGS) entry which is preliminary data.</text>
</comment>
<gene>
    <name evidence="1" type="ORF">PN838_17860</name>
</gene>
<dbReference type="RefSeq" id="WP_215962589.1">
    <property type="nucleotide sequence ID" value="NZ_JAQOMS010000002.1"/>
</dbReference>
<organism evidence="1 2">
    <name type="scientific">Psychrosphaera algicola</name>
    <dbReference type="NCBI Taxonomy" id="3023714"/>
    <lineage>
        <taxon>Bacteria</taxon>
        <taxon>Pseudomonadati</taxon>
        <taxon>Pseudomonadota</taxon>
        <taxon>Gammaproteobacteria</taxon>
        <taxon>Alteromonadales</taxon>
        <taxon>Pseudoalteromonadaceae</taxon>
        <taxon>Psychrosphaera</taxon>
    </lineage>
</organism>
<protein>
    <submittedName>
        <fullName evidence="1">DUF523 domain-containing protein</fullName>
    </submittedName>
</protein>
<evidence type="ECO:0000313" key="1">
    <source>
        <dbReference type="EMBL" id="MDC2890280.1"/>
    </source>
</evidence>
<reference evidence="1 2" key="1">
    <citation type="submission" date="2023-01" db="EMBL/GenBank/DDBJ databases">
        <title>Psychrosphaera sp. nov., isolated from marine algae.</title>
        <authorList>
            <person name="Bayburt H."/>
            <person name="Choi B.J."/>
            <person name="Kim J.M."/>
            <person name="Choi D.G."/>
            <person name="Jeon C.O."/>
        </authorList>
    </citation>
    <scope>NUCLEOTIDE SEQUENCE [LARGE SCALE GENOMIC DNA]</scope>
    <source>
        <strain evidence="1 2">G1-22</strain>
    </source>
</reference>
<keyword evidence="2" id="KW-1185">Reference proteome</keyword>
<evidence type="ECO:0000313" key="2">
    <source>
        <dbReference type="Proteomes" id="UP001528411"/>
    </source>
</evidence>
<accession>A0ABT5FFE9</accession>
<dbReference type="EMBL" id="JAQOMS010000002">
    <property type="protein sequence ID" value="MDC2890280.1"/>
    <property type="molecule type" value="Genomic_DNA"/>
</dbReference>